<organism evidence="2 3">
    <name type="scientific">Stegodyphus mimosarum</name>
    <name type="common">African social velvet spider</name>
    <dbReference type="NCBI Taxonomy" id="407821"/>
    <lineage>
        <taxon>Eukaryota</taxon>
        <taxon>Metazoa</taxon>
        <taxon>Ecdysozoa</taxon>
        <taxon>Arthropoda</taxon>
        <taxon>Chelicerata</taxon>
        <taxon>Arachnida</taxon>
        <taxon>Araneae</taxon>
        <taxon>Araneomorphae</taxon>
        <taxon>Entelegynae</taxon>
        <taxon>Eresoidea</taxon>
        <taxon>Eresidae</taxon>
        <taxon>Stegodyphus</taxon>
    </lineage>
</organism>
<name>A0A087UEU5_STEMI</name>
<feature type="compositionally biased region" description="Basic and acidic residues" evidence="1">
    <location>
        <begin position="55"/>
        <end position="66"/>
    </location>
</feature>
<evidence type="ECO:0000313" key="3">
    <source>
        <dbReference type="Proteomes" id="UP000054359"/>
    </source>
</evidence>
<feature type="compositionally biased region" description="Polar residues" evidence="1">
    <location>
        <begin position="42"/>
        <end position="54"/>
    </location>
</feature>
<evidence type="ECO:0000256" key="1">
    <source>
        <dbReference type="SAM" id="MobiDB-lite"/>
    </source>
</evidence>
<gene>
    <name evidence="2" type="ORF">X975_13207</name>
</gene>
<dbReference type="EMBL" id="KK119510">
    <property type="protein sequence ID" value="KFM75884.1"/>
    <property type="molecule type" value="Genomic_DNA"/>
</dbReference>
<evidence type="ECO:0000313" key="2">
    <source>
        <dbReference type="EMBL" id="KFM75884.1"/>
    </source>
</evidence>
<reference evidence="2 3" key="1">
    <citation type="submission" date="2013-11" db="EMBL/GenBank/DDBJ databases">
        <title>Genome sequencing of Stegodyphus mimosarum.</title>
        <authorList>
            <person name="Bechsgaard J."/>
        </authorList>
    </citation>
    <scope>NUCLEOTIDE SEQUENCE [LARGE SCALE GENOMIC DNA]</scope>
</reference>
<feature type="region of interest" description="Disordered" evidence="1">
    <location>
        <begin position="29"/>
        <end position="66"/>
    </location>
</feature>
<sequence length="66" mass="7810">MKEILTTTMEIRRRKEIERIQMEEQRLRTEREHEIELGKIRATQNAGSPTPSIKTQDEKPKFPSTS</sequence>
<feature type="non-terminal residue" evidence="2">
    <location>
        <position position="66"/>
    </location>
</feature>
<dbReference type="AlphaFoldDB" id="A0A087UEU5"/>
<keyword evidence="3" id="KW-1185">Reference proteome</keyword>
<protein>
    <submittedName>
        <fullName evidence="2">Uncharacterized protein</fullName>
    </submittedName>
</protein>
<accession>A0A087UEU5</accession>
<feature type="compositionally biased region" description="Basic and acidic residues" evidence="1">
    <location>
        <begin position="29"/>
        <end position="39"/>
    </location>
</feature>
<proteinExistence type="predicted"/>
<dbReference type="Proteomes" id="UP000054359">
    <property type="component" value="Unassembled WGS sequence"/>
</dbReference>